<feature type="domain" description="Post-SET" evidence="17">
    <location>
        <begin position="914"/>
        <end position="930"/>
    </location>
</feature>
<keyword evidence="9 14" id="KW-0156">Chromatin regulator</keyword>
<evidence type="ECO:0000256" key="7">
    <source>
        <dbReference type="ARBA" id="ARBA00022679"/>
    </source>
</evidence>
<dbReference type="EMBL" id="KV453843">
    <property type="protein sequence ID" value="ODV89691.1"/>
    <property type="molecule type" value="Genomic_DNA"/>
</dbReference>
<feature type="region of interest" description="Disordered" evidence="15">
    <location>
        <begin position="1"/>
        <end position="45"/>
    </location>
</feature>
<gene>
    <name evidence="18" type="ORF">CANCADRAFT_46103</name>
</gene>
<dbReference type="SUPFAM" id="SSF82199">
    <property type="entry name" value="SET domain"/>
    <property type="match status" value="1"/>
</dbReference>
<dbReference type="Proteomes" id="UP000095023">
    <property type="component" value="Unassembled WGS sequence"/>
</dbReference>
<dbReference type="PANTHER" id="PTHR45814:SF2">
    <property type="entry name" value="HISTONE-LYSINE N-METHYLTRANSFERASE SETD1"/>
    <property type="match status" value="1"/>
</dbReference>
<dbReference type="OrthoDB" id="308383at2759"/>
<evidence type="ECO:0000256" key="14">
    <source>
        <dbReference type="PIRNR" id="PIRNR037104"/>
    </source>
</evidence>
<keyword evidence="7 14" id="KW-0808">Transferase</keyword>
<evidence type="ECO:0000256" key="10">
    <source>
        <dbReference type="ARBA" id="ARBA00023242"/>
    </source>
</evidence>
<dbReference type="Gene3D" id="2.170.270.10">
    <property type="entry name" value="SET domain"/>
    <property type="match status" value="1"/>
</dbReference>
<dbReference type="AlphaFoldDB" id="A0A1E4TD55"/>
<evidence type="ECO:0000256" key="1">
    <source>
        <dbReference type="ARBA" id="ARBA00004123"/>
    </source>
</evidence>
<feature type="region of interest" description="Disordered" evidence="15">
    <location>
        <begin position="320"/>
        <end position="374"/>
    </location>
</feature>
<feature type="compositionally biased region" description="Basic and acidic residues" evidence="15">
    <location>
        <begin position="202"/>
        <end position="217"/>
    </location>
</feature>
<evidence type="ECO:0000259" key="16">
    <source>
        <dbReference type="PROSITE" id="PS50280"/>
    </source>
</evidence>
<keyword evidence="10 14" id="KW-0539">Nucleus</keyword>
<reference evidence="19" key="1">
    <citation type="submission" date="2016-02" db="EMBL/GenBank/DDBJ databases">
        <title>Comparative genomics of biotechnologically important yeasts.</title>
        <authorList>
            <consortium name="DOE Joint Genome Institute"/>
            <person name="Riley R."/>
            <person name="Haridas S."/>
            <person name="Wolfe K.H."/>
            <person name="Lopes M.R."/>
            <person name="Hittinger C.T."/>
            <person name="Goker M."/>
            <person name="Salamov A."/>
            <person name="Wisecaver J."/>
            <person name="Long T.M."/>
            <person name="Aerts A.L."/>
            <person name="Barry K."/>
            <person name="Choi C."/>
            <person name="Clum A."/>
            <person name="Coughlan A.Y."/>
            <person name="Deshpande S."/>
            <person name="Douglass A.P."/>
            <person name="Hanson S.J."/>
            <person name="Klenk H.-P."/>
            <person name="Labutti K."/>
            <person name="Lapidus A."/>
            <person name="Lindquist E."/>
            <person name="Lipzen A."/>
            <person name="Meier-Kolthoff J.P."/>
            <person name="Ohm R.A."/>
            <person name="Otillar R.P."/>
            <person name="Pangilinan J."/>
            <person name="Peng Y."/>
            <person name="Rokas A."/>
            <person name="Rosa C.A."/>
            <person name="Scheuner C."/>
            <person name="Sibirny A.A."/>
            <person name="Slot J.C."/>
            <person name="Stielow J.B."/>
            <person name="Sun H."/>
            <person name="Kurtzman C.P."/>
            <person name="Blackwell M."/>
            <person name="Jeffries T.W."/>
            <person name="Grigoriev I.V."/>
        </authorList>
    </citation>
    <scope>NUCLEOTIDE SEQUENCE [LARGE SCALE GENOMIC DNA]</scope>
    <source>
        <strain evidence="19">NRRL Y-17796</strain>
    </source>
</reference>
<dbReference type="GO" id="GO:0140999">
    <property type="term" value="F:histone H3K4 trimethyltransferase activity"/>
    <property type="evidence" value="ECO:0007669"/>
    <property type="project" value="UniProtKB-EC"/>
</dbReference>
<dbReference type="InterPro" id="IPR024636">
    <property type="entry name" value="SET_assoc"/>
</dbReference>
<feature type="compositionally biased region" description="Pro residues" evidence="15">
    <location>
        <begin position="349"/>
        <end position="360"/>
    </location>
</feature>
<dbReference type="GO" id="GO:0032259">
    <property type="term" value="P:methylation"/>
    <property type="evidence" value="ECO:0007669"/>
    <property type="project" value="UniProtKB-KW"/>
</dbReference>
<feature type="region of interest" description="Disordered" evidence="15">
    <location>
        <begin position="429"/>
        <end position="448"/>
    </location>
</feature>
<protein>
    <recommendedName>
        <fullName evidence="4 14">Histone-lysine N-methyltransferase, H3 lysine-4 specific</fullName>
        <ecNumber evidence="3 14">2.1.1.354</ecNumber>
    </recommendedName>
</protein>
<evidence type="ECO:0000313" key="19">
    <source>
        <dbReference type="Proteomes" id="UP000095023"/>
    </source>
</evidence>
<dbReference type="SUPFAM" id="SSF54928">
    <property type="entry name" value="RNA-binding domain, RBD"/>
    <property type="match status" value="1"/>
</dbReference>
<evidence type="ECO:0000256" key="13">
    <source>
        <dbReference type="ARBA" id="ARBA00049129"/>
    </source>
</evidence>
<evidence type="ECO:0000256" key="5">
    <source>
        <dbReference type="ARBA" id="ARBA00022454"/>
    </source>
</evidence>
<evidence type="ECO:0000256" key="2">
    <source>
        <dbReference type="ARBA" id="ARBA00004286"/>
    </source>
</evidence>
<dbReference type="GO" id="GO:0005694">
    <property type="term" value="C:chromosome"/>
    <property type="evidence" value="ECO:0007669"/>
    <property type="project" value="UniProtKB-SubCell"/>
</dbReference>
<name>A0A1E4TD55_9ASCO</name>
<dbReference type="Pfam" id="PF11767">
    <property type="entry name" value="SET_assoc"/>
    <property type="match status" value="1"/>
</dbReference>
<dbReference type="InterPro" id="IPR012677">
    <property type="entry name" value="Nucleotide-bd_a/b_plait_sf"/>
</dbReference>
<dbReference type="InterPro" id="IPR044570">
    <property type="entry name" value="Set1-like"/>
</dbReference>
<keyword evidence="19" id="KW-1185">Reference proteome</keyword>
<feature type="region of interest" description="Disordered" evidence="15">
    <location>
        <begin position="189"/>
        <end position="223"/>
    </location>
</feature>
<comment type="subcellular location">
    <subcellularLocation>
        <location evidence="2">Chromosome</location>
    </subcellularLocation>
    <subcellularLocation>
        <location evidence="1 14">Nucleus</location>
    </subcellularLocation>
</comment>
<evidence type="ECO:0000256" key="6">
    <source>
        <dbReference type="ARBA" id="ARBA00022603"/>
    </source>
</evidence>
<evidence type="ECO:0000313" key="18">
    <source>
        <dbReference type="EMBL" id="ODV89691.1"/>
    </source>
</evidence>
<evidence type="ECO:0000256" key="11">
    <source>
        <dbReference type="ARBA" id="ARBA00047571"/>
    </source>
</evidence>
<dbReference type="InterPro" id="IPR024657">
    <property type="entry name" value="COMPASS_Set1_N-SET"/>
</dbReference>
<sequence length="930" mass="105180">MENDHKPRDCYQILHDPEIQGPGPDGSKRPVYRFNGGSSPTTPADPRLKIPNYRPGVPFLSRKLAFKLPVPQYNYDPQLSIGEAPTRAIVVQGLSELTTMGTVSRHYSTFGPIDQIHMELHPETGTFLGICRIEFRDIPAGRGSEYAKAAVERANEIQIDYRRPTVAFDSTGSRSKRLATQLLEKKAAEAKASLNSKNGRSKTHDDYDNDNETDHNDYSNTAPLPNAPYHLKRKIGQSAFIFVSHLDVPPENVHLSEVRRFFRKTDAAAYRIDPKSGYYVIYRNRDTARRAYERNKVCHISGYRAELDFYPFGFPTSETADDRDYTDNSESNGATSNGYGHHDSHSSFPPAPNSAAPPAPIQHSQFQARAHKSLDPVRDITQDLRKRLRTELRERWVAQQIYRTVKRLQAERKSQASADSLVAPTAAAPALNGLSNGDRPETPTVLDSIVRLPSLPSFRKKVSEKRRRKLRPANLDELADQSEDDDSATDIETDKEVPVKRIKEEPEYKTRAGSLIDFSSSDEDTDEEVPTDVQMADAEDEKISYVGHEAWEPRPEVSIVGPDDDLDLEKDLDGIQTYVRDTEDYDLLRRVISDIHEKKGRSYRLENAADVAALSWLMKDEKARTELPSGGIRCERLTDDVKDQSYFVGATVKSVKPAYIKHSKGCAKAQGFYAVSDLEKSEYLPHKRRRNTQFAGNNLAMHSLENNGIDMDNGSSMLPPEQVMMERSVSADVREKRETNGEDKDDYLMVSRTERAANRKYAADINAQKSLAPESDILKYNQLLMRKKKVRFARSAIHNWGLYAMEPISMNEMIIEYVGEMIRQQVADFREIRYVKSGIGSSYLFRIDESTVIDATKRGGIARFINHCCTPNCTAKIIKVGKEKRIVIYALTDIAANEELTYDYKFERELNSDERIPCLCGSKGCKGYLN</sequence>
<feature type="region of interest" description="Disordered" evidence="15">
    <location>
        <begin position="472"/>
        <end position="498"/>
    </location>
</feature>
<dbReference type="PROSITE" id="PS51572">
    <property type="entry name" value="SAM_MT43_1"/>
    <property type="match status" value="1"/>
</dbReference>
<keyword evidence="8 14" id="KW-0949">S-adenosyl-L-methionine</keyword>
<dbReference type="Pfam" id="PF00856">
    <property type="entry name" value="SET"/>
    <property type="match status" value="1"/>
</dbReference>
<proteinExistence type="predicted"/>
<dbReference type="SMART" id="SM00317">
    <property type="entry name" value="SET"/>
    <property type="match status" value="1"/>
</dbReference>
<dbReference type="InterPro" id="IPR017111">
    <property type="entry name" value="Set1_fungi"/>
</dbReference>
<evidence type="ECO:0000256" key="9">
    <source>
        <dbReference type="ARBA" id="ARBA00022853"/>
    </source>
</evidence>
<dbReference type="InterPro" id="IPR035979">
    <property type="entry name" value="RBD_domain_sf"/>
</dbReference>
<evidence type="ECO:0000256" key="3">
    <source>
        <dbReference type="ARBA" id="ARBA00012182"/>
    </source>
</evidence>
<dbReference type="GO" id="GO:0048188">
    <property type="term" value="C:Set1C/COMPASS complex"/>
    <property type="evidence" value="ECO:0007669"/>
    <property type="project" value="InterPro"/>
</dbReference>
<keyword evidence="6 14" id="KW-0489">Methyltransferase</keyword>
<comment type="subunit">
    <text evidence="14">Component of the COMPASS (Set1C) complex.</text>
</comment>
<dbReference type="InterPro" id="IPR001214">
    <property type="entry name" value="SET_dom"/>
</dbReference>
<evidence type="ECO:0000256" key="15">
    <source>
        <dbReference type="SAM" id="MobiDB-lite"/>
    </source>
</evidence>
<dbReference type="PANTHER" id="PTHR45814">
    <property type="entry name" value="HISTONE-LYSINE N-METHYLTRANSFERASE SETD1"/>
    <property type="match status" value="1"/>
</dbReference>
<comment type="catalytic activity">
    <reaction evidence="13">
        <text>N(6),N(6)-dimethyl-L-lysyl(4)-[histone H3] + S-adenosyl-L-methionine = N(6),N(6),N(6)-trimethyl-L-lysyl(4)-[histone H3] + S-adenosyl-L-homocysteine + H(+)</text>
        <dbReference type="Rhea" id="RHEA:60272"/>
        <dbReference type="Rhea" id="RHEA-COMP:15537"/>
        <dbReference type="Rhea" id="RHEA-COMP:15540"/>
        <dbReference type="ChEBI" id="CHEBI:15378"/>
        <dbReference type="ChEBI" id="CHEBI:57856"/>
        <dbReference type="ChEBI" id="CHEBI:59789"/>
        <dbReference type="ChEBI" id="CHEBI:61961"/>
        <dbReference type="ChEBI" id="CHEBI:61976"/>
    </reaction>
</comment>
<dbReference type="GO" id="GO:0003676">
    <property type="term" value="F:nucleic acid binding"/>
    <property type="evidence" value="ECO:0007669"/>
    <property type="project" value="InterPro"/>
</dbReference>
<accession>A0A1E4TD55</accession>
<dbReference type="SMART" id="SM00508">
    <property type="entry name" value="PostSET"/>
    <property type="match status" value="1"/>
</dbReference>
<evidence type="ECO:0000256" key="4">
    <source>
        <dbReference type="ARBA" id="ARBA00015839"/>
    </source>
</evidence>
<comment type="catalytic activity">
    <reaction evidence="12">
        <text>N(6)-methyl-L-lysyl(4)-[histone H3] + S-adenosyl-L-methionine = N(6),N(6)-dimethyl-L-lysyl(4)-[histone H3] + S-adenosyl-L-homocysteine + H(+)</text>
        <dbReference type="Rhea" id="RHEA:60268"/>
        <dbReference type="Rhea" id="RHEA-COMP:15540"/>
        <dbReference type="Rhea" id="RHEA-COMP:15543"/>
        <dbReference type="ChEBI" id="CHEBI:15378"/>
        <dbReference type="ChEBI" id="CHEBI:57856"/>
        <dbReference type="ChEBI" id="CHEBI:59789"/>
        <dbReference type="ChEBI" id="CHEBI:61929"/>
        <dbReference type="ChEBI" id="CHEBI:61976"/>
    </reaction>
</comment>
<dbReference type="Gene3D" id="3.30.70.330">
    <property type="match status" value="1"/>
</dbReference>
<evidence type="ECO:0000256" key="8">
    <source>
        <dbReference type="ARBA" id="ARBA00022691"/>
    </source>
</evidence>
<evidence type="ECO:0000259" key="17">
    <source>
        <dbReference type="PROSITE" id="PS50868"/>
    </source>
</evidence>
<dbReference type="InterPro" id="IPR046341">
    <property type="entry name" value="SET_dom_sf"/>
</dbReference>
<feature type="compositionally biased region" description="Acidic residues" evidence="15">
    <location>
        <begin position="477"/>
        <end position="491"/>
    </location>
</feature>
<organism evidence="18 19">
    <name type="scientific">Tortispora caseinolytica NRRL Y-17796</name>
    <dbReference type="NCBI Taxonomy" id="767744"/>
    <lineage>
        <taxon>Eukaryota</taxon>
        <taxon>Fungi</taxon>
        <taxon>Dikarya</taxon>
        <taxon>Ascomycota</taxon>
        <taxon>Saccharomycotina</taxon>
        <taxon>Trigonopsidomycetes</taxon>
        <taxon>Trigonopsidales</taxon>
        <taxon>Trigonopsidaceae</taxon>
        <taxon>Tortispora</taxon>
    </lineage>
</organism>
<dbReference type="EC" id="2.1.1.354" evidence="3 14"/>
<keyword evidence="5 14" id="KW-0158">Chromosome</keyword>
<dbReference type="PIRSF" id="PIRSF037104">
    <property type="entry name" value="Histone_H3-K4_mtfrase_Set1_fun"/>
    <property type="match status" value="1"/>
</dbReference>
<dbReference type="PROSITE" id="PS50868">
    <property type="entry name" value="POST_SET"/>
    <property type="match status" value="1"/>
</dbReference>
<dbReference type="SMART" id="SM01291">
    <property type="entry name" value="N-SET"/>
    <property type="match status" value="1"/>
</dbReference>
<dbReference type="InterPro" id="IPR003616">
    <property type="entry name" value="Post-SET_dom"/>
</dbReference>
<feature type="domain" description="SET" evidence="16">
    <location>
        <begin position="788"/>
        <end position="905"/>
    </location>
</feature>
<dbReference type="Pfam" id="PF11764">
    <property type="entry name" value="N-SET"/>
    <property type="match status" value="1"/>
</dbReference>
<comment type="catalytic activity">
    <reaction evidence="11 14">
        <text>L-lysyl(4)-[histone H3] + 3 S-adenosyl-L-methionine = N(6),N(6),N(6)-trimethyl-L-lysyl(4)-[histone H3] + 3 S-adenosyl-L-homocysteine + 3 H(+)</text>
        <dbReference type="Rhea" id="RHEA:60260"/>
        <dbReference type="Rhea" id="RHEA-COMP:15537"/>
        <dbReference type="Rhea" id="RHEA-COMP:15547"/>
        <dbReference type="ChEBI" id="CHEBI:15378"/>
        <dbReference type="ChEBI" id="CHEBI:29969"/>
        <dbReference type="ChEBI" id="CHEBI:57856"/>
        <dbReference type="ChEBI" id="CHEBI:59789"/>
        <dbReference type="ChEBI" id="CHEBI:61961"/>
        <dbReference type="EC" id="2.1.1.354"/>
    </reaction>
</comment>
<comment type="function">
    <text evidence="14">Catalytic component of the COMPASS (Set1C) complex that specifically mono-, di- and trimethylates histone H3 to form H3K4me1/2/3. COMPASS recognizes ubiquitinated H2B on one face of the nucleosome which stimulates the methylation of H3 on the opposing face.</text>
</comment>
<feature type="compositionally biased region" description="Polar residues" evidence="15">
    <location>
        <begin position="328"/>
        <end position="338"/>
    </location>
</feature>
<dbReference type="PROSITE" id="PS50280">
    <property type="entry name" value="SET"/>
    <property type="match status" value="1"/>
</dbReference>
<evidence type="ECO:0000256" key="12">
    <source>
        <dbReference type="ARBA" id="ARBA00047583"/>
    </source>
</evidence>